<proteinExistence type="inferred from homology"/>
<keyword evidence="6 17" id="KW-0004">4Fe-4S</keyword>
<dbReference type="PANTHER" id="PTHR36701:SF1">
    <property type="entry name" value="EPOXYQUEUOSINE REDUCTASE QUEH"/>
    <property type="match status" value="1"/>
</dbReference>
<feature type="binding site" evidence="17">
    <location>
        <position position="7"/>
    </location>
    <ligand>
        <name>[4Fe-4S] cluster</name>
        <dbReference type="ChEBI" id="CHEBI:49883"/>
    </ligand>
</feature>
<evidence type="ECO:0000256" key="16">
    <source>
        <dbReference type="ARBA" id="ARBA00047415"/>
    </source>
</evidence>
<evidence type="ECO:0000256" key="17">
    <source>
        <dbReference type="HAMAP-Rule" id="MF_02089"/>
    </source>
</evidence>
<evidence type="ECO:0000256" key="3">
    <source>
        <dbReference type="ARBA" id="ARBA00008207"/>
    </source>
</evidence>
<keyword evidence="11 17" id="KW-0408">Iron</keyword>
<keyword evidence="7 17" id="KW-0819">tRNA processing</keyword>
<feature type="disulfide bond" description="Redox-active" evidence="17">
    <location>
        <begin position="168"/>
        <end position="170"/>
    </location>
</feature>
<evidence type="ECO:0000256" key="10">
    <source>
        <dbReference type="ARBA" id="ARBA00023002"/>
    </source>
</evidence>
<evidence type="ECO:0000256" key="4">
    <source>
        <dbReference type="ARBA" id="ARBA00012622"/>
    </source>
</evidence>
<dbReference type="OrthoDB" id="9801033at2"/>
<reference evidence="18 19" key="1">
    <citation type="submission" date="2009-07" db="EMBL/GenBank/DDBJ databases">
        <authorList>
            <person name="Madupu R."/>
            <person name="Sebastian Y."/>
            <person name="Durkin A.S."/>
            <person name="Torralba M."/>
            <person name="Methe B."/>
            <person name="Sutton G.G."/>
            <person name="Strausberg R.L."/>
            <person name="Nelson K.E."/>
        </authorList>
    </citation>
    <scope>NUCLEOTIDE SEQUENCE [LARGE SCALE GENOMIC DNA]</scope>
    <source>
        <strain evidence="18 19">RM3268</strain>
    </source>
</reference>
<dbReference type="STRING" id="824.CGRAC_0283"/>
<dbReference type="EC" id="1.17.99.6" evidence="4 17"/>
<evidence type="ECO:0000256" key="13">
    <source>
        <dbReference type="ARBA" id="ARBA00023157"/>
    </source>
</evidence>
<dbReference type="GO" id="GO:0046872">
    <property type="term" value="F:metal ion binding"/>
    <property type="evidence" value="ECO:0007669"/>
    <property type="project" value="UniProtKB-KW"/>
</dbReference>
<dbReference type="AlphaFoldDB" id="C8PF79"/>
<dbReference type="EMBL" id="ACYG01000009">
    <property type="protein sequence ID" value="EEV18707.1"/>
    <property type="molecule type" value="Genomic_DNA"/>
</dbReference>
<feature type="binding site" evidence="17">
    <location>
        <position position="86"/>
    </location>
    <ligand>
        <name>[4Fe-4S] cluster</name>
        <dbReference type="ChEBI" id="CHEBI:49883"/>
    </ligand>
</feature>
<evidence type="ECO:0000256" key="7">
    <source>
        <dbReference type="ARBA" id="ARBA00022694"/>
    </source>
</evidence>
<dbReference type="Proteomes" id="UP000005709">
    <property type="component" value="Unassembled WGS sequence"/>
</dbReference>
<feature type="binding site" evidence="17">
    <location>
        <position position="6"/>
    </location>
    <ligand>
        <name>[4Fe-4S] cluster</name>
        <dbReference type="ChEBI" id="CHEBI:49883"/>
    </ligand>
</feature>
<evidence type="ECO:0000256" key="12">
    <source>
        <dbReference type="ARBA" id="ARBA00023014"/>
    </source>
</evidence>
<protein>
    <recommendedName>
        <fullName evidence="5 17">Epoxyqueuosine reductase QueH</fullName>
        <ecNumber evidence="4 17">1.17.99.6</ecNumber>
    </recommendedName>
    <alternativeName>
        <fullName evidence="15 17">Queuosine biosynthesis protein QueH</fullName>
    </alternativeName>
</protein>
<evidence type="ECO:0000313" key="18">
    <source>
        <dbReference type="EMBL" id="EEV18707.1"/>
    </source>
</evidence>
<evidence type="ECO:0000256" key="15">
    <source>
        <dbReference type="ARBA" id="ARBA00031446"/>
    </source>
</evidence>
<comment type="function">
    <text evidence="1 17">Catalyzes the conversion of epoxyqueuosine (oQ) to queuosine (Q), which is a hypermodified base found in the wobble positions of tRNA(Asp), tRNA(Asn), tRNA(His) and tRNA(Tyr).</text>
</comment>
<evidence type="ECO:0000256" key="2">
    <source>
        <dbReference type="ARBA" id="ARBA00004691"/>
    </source>
</evidence>
<evidence type="ECO:0000256" key="14">
    <source>
        <dbReference type="ARBA" id="ARBA00023284"/>
    </source>
</evidence>
<dbReference type="UniPathway" id="UPA00392"/>
<keyword evidence="8 17" id="KW-0479">Metal-binding</keyword>
<dbReference type="GO" id="GO:0052693">
    <property type="term" value="F:epoxyqueuosine reductase activity"/>
    <property type="evidence" value="ECO:0007669"/>
    <property type="project" value="UniProtKB-UniRule"/>
</dbReference>
<gene>
    <name evidence="17" type="primary">queH</name>
    <name evidence="18" type="ORF">CAMGR0001_2720</name>
</gene>
<evidence type="ECO:0000256" key="9">
    <source>
        <dbReference type="ARBA" id="ARBA00022785"/>
    </source>
</evidence>
<evidence type="ECO:0000256" key="1">
    <source>
        <dbReference type="ARBA" id="ARBA00002268"/>
    </source>
</evidence>
<sequence>MLVHICCSVDCDYFLRRLKELAQEPLIGYFYDPNIHPYGEYVLRMHDSKRVCENLGIKFIPGEYDFQGWLQGARGLENEPEKGARCEFCFDFRMQKTAELALSLGERKITTTLLMSPKKSHSQLCASLQRICERYGLEFIAPDFRKNGGTNEQFALAKKDALYHQNYCGCIYALAAQRGEQRKTERNSSGILTADLRRNLAQGAEIYELMSPIDRQILPASVEEKLKFYKKLCSLEKNGVKFSVLRDRFLNYRLLRAWIKFDGEVVPSFVLFGSHFTRENVKLSVERECEIFCSDKGEIKILSLAKFNEILRSNFKSVSEMLKNPPSLARQNKARAALCAAGSLSPIIVTDEIRAAKVQIYGLSRIFLDVREILVRI</sequence>
<evidence type="ECO:0000256" key="6">
    <source>
        <dbReference type="ARBA" id="ARBA00022485"/>
    </source>
</evidence>
<dbReference type="RefSeq" id="WP_005869825.1">
    <property type="nucleotide sequence ID" value="NZ_ACYG01000009.1"/>
</dbReference>
<dbReference type="HAMAP" id="MF_02089">
    <property type="entry name" value="QueH"/>
    <property type="match status" value="1"/>
</dbReference>
<keyword evidence="10 17" id="KW-0560">Oxidoreductase</keyword>
<evidence type="ECO:0000256" key="11">
    <source>
        <dbReference type="ARBA" id="ARBA00023004"/>
    </source>
</evidence>
<keyword evidence="13 17" id="KW-1015">Disulfide bond</keyword>
<name>C8PF79_9BACT</name>
<feature type="binding site" evidence="17">
    <location>
        <position position="89"/>
    </location>
    <ligand>
        <name>[4Fe-4S] cluster</name>
        <dbReference type="ChEBI" id="CHEBI:49883"/>
    </ligand>
</feature>
<dbReference type="InterPro" id="IPR003828">
    <property type="entry name" value="QueH"/>
</dbReference>
<dbReference type="GO" id="GO:0008616">
    <property type="term" value="P:tRNA queuosine(34) biosynthetic process"/>
    <property type="evidence" value="ECO:0007669"/>
    <property type="project" value="UniProtKB-UniRule"/>
</dbReference>
<evidence type="ECO:0000313" key="19">
    <source>
        <dbReference type="Proteomes" id="UP000005709"/>
    </source>
</evidence>
<dbReference type="GO" id="GO:0051539">
    <property type="term" value="F:4 iron, 4 sulfur cluster binding"/>
    <property type="evidence" value="ECO:0007669"/>
    <property type="project" value="UniProtKB-UniRule"/>
</dbReference>
<evidence type="ECO:0000256" key="5">
    <source>
        <dbReference type="ARBA" id="ARBA00016895"/>
    </source>
</evidence>
<organism evidence="18 19">
    <name type="scientific">Campylobacter gracilis RM3268</name>
    <dbReference type="NCBI Taxonomy" id="553220"/>
    <lineage>
        <taxon>Bacteria</taxon>
        <taxon>Pseudomonadati</taxon>
        <taxon>Campylobacterota</taxon>
        <taxon>Epsilonproteobacteria</taxon>
        <taxon>Campylobacterales</taxon>
        <taxon>Campylobacteraceae</taxon>
        <taxon>Campylobacter</taxon>
    </lineage>
</organism>
<accession>C8PF79</accession>
<dbReference type="PANTHER" id="PTHR36701">
    <property type="entry name" value="EPOXYQUEUOSINE REDUCTASE QUEH"/>
    <property type="match status" value="1"/>
</dbReference>
<comment type="pathway">
    <text evidence="2 17">tRNA modification; tRNA-queuosine biosynthesis.</text>
</comment>
<dbReference type="Pfam" id="PF02677">
    <property type="entry name" value="QueH"/>
    <property type="match status" value="1"/>
</dbReference>
<comment type="similarity">
    <text evidence="3 17">Belongs to the QueH family.</text>
</comment>
<evidence type="ECO:0000256" key="8">
    <source>
        <dbReference type="ARBA" id="ARBA00022723"/>
    </source>
</evidence>
<keyword evidence="9 17" id="KW-0671">Queuosine biosynthesis</keyword>
<keyword evidence="14 17" id="KW-0676">Redox-active center</keyword>
<keyword evidence="19" id="KW-1185">Reference proteome</keyword>
<dbReference type="eggNOG" id="COG1636">
    <property type="taxonomic scope" value="Bacteria"/>
</dbReference>
<keyword evidence="12 17" id="KW-0411">Iron-sulfur</keyword>
<comment type="catalytic activity">
    <reaction evidence="16 17">
        <text>epoxyqueuosine(34) in tRNA + AH2 = queuosine(34) in tRNA + A + H2O</text>
        <dbReference type="Rhea" id="RHEA:32159"/>
        <dbReference type="Rhea" id="RHEA-COMP:18571"/>
        <dbReference type="Rhea" id="RHEA-COMP:18582"/>
        <dbReference type="ChEBI" id="CHEBI:13193"/>
        <dbReference type="ChEBI" id="CHEBI:15377"/>
        <dbReference type="ChEBI" id="CHEBI:17499"/>
        <dbReference type="ChEBI" id="CHEBI:194431"/>
        <dbReference type="ChEBI" id="CHEBI:194443"/>
        <dbReference type="EC" id="1.17.99.6"/>
    </reaction>
</comment>
<comment type="caution">
    <text evidence="18">The sequence shown here is derived from an EMBL/GenBank/DDBJ whole genome shotgun (WGS) entry which is preliminary data.</text>
</comment>